<evidence type="ECO:0000313" key="1">
    <source>
        <dbReference type="EMBL" id="EOD78262.1"/>
    </source>
</evidence>
<organism evidence="1 2">
    <name type="scientific">Grimontia indica</name>
    <dbReference type="NCBI Taxonomy" id="1056512"/>
    <lineage>
        <taxon>Bacteria</taxon>
        <taxon>Pseudomonadati</taxon>
        <taxon>Pseudomonadota</taxon>
        <taxon>Gammaproteobacteria</taxon>
        <taxon>Vibrionales</taxon>
        <taxon>Vibrionaceae</taxon>
        <taxon>Grimontia</taxon>
    </lineage>
</organism>
<gene>
    <name evidence="1" type="ORF">D515_03044</name>
</gene>
<sequence length="59" mass="6762">MIKCLRFFEFTEGTHSPFDAVLSSSELQNTPPAFSPWMPGFFLPLQWQKSTDILTHLTS</sequence>
<comment type="caution">
    <text evidence="1">The sequence shown here is derived from an EMBL/GenBank/DDBJ whole genome shotgun (WGS) entry which is preliminary data.</text>
</comment>
<reference evidence="1 2" key="1">
    <citation type="journal article" date="2014" name="PLoS ONE">
        <title>Grimontia indica AK16(T), sp. nov., Isolated from a Seawater Sample Reports the Presence of Pathogenic Genes Similar to Vibrio Genus.</title>
        <authorList>
            <person name="Singh A."/>
            <person name="Vaidya B."/>
            <person name="Khatri I."/>
            <person name="Srinivas T.N."/>
            <person name="Subramanian S."/>
            <person name="Korpole S."/>
            <person name="Pinnaka A.K."/>
        </authorList>
    </citation>
    <scope>NUCLEOTIDE SEQUENCE [LARGE SCALE GENOMIC DNA]</scope>
    <source>
        <strain evidence="1 2">AK16</strain>
    </source>
</reference>
<keyword evidence="2" id="KW-1185">Reference proteome</keyword>
<evidence type="ECO:0000313" key="2">
    <source>
        <dbReference type="Proteomes" id="UP000011223"/>
    </source>
</evidence>
<dbReference type="AlphaFoldDB" id="R1IL93"/>
<dbReference type="EMBL" id="ANFM02000034">
    <property type="protein sequence ID" value="EOD78262.1"/>
    <property type="molecule type" value="Genomic_DNA"/>
</dbReference>
<name>R1IL93_9GAMM</name>
<proteinExistence type="predicted"/>
<dbReference type="Proteomes" id="UP000011223">
    <property type="component" value="Unassembled WGS sequence"/>
</dbReference>
<protein>
    <submittedName>
        <fullName evidence="1">Uncharacterized protein</fullName>
    </submittedName>
</protein>
<accession>R1IL93</accession>